<dbReference type="PANTHER" id="PTHR46781:SF2">
    <property type="entry name" value="ALPHA 1,4-GLYCOSYLTRANSFERASE FAMILY PROTEIN"/>
    <property type="match status" value="1"/>
</dbReference>
<dbReference type="Gene3D" id="3.90.550.20">
    <property type="match status" value="1"/>
</dbReference>
<evidence type="ECO:0000313" key="3">
    <source>
        <dbReference type="EMBL" id="CAH2040354.1"/>
    </source>
</evidence>
<dbReference type="InterPro" id="IPR044789">
    <property type="entry name" value="Put_A1-4-GlycosylTfrase_plant"/>
</dbReference>
<keyword evidence="1" id="KW-1133">Transmembrane helix</keyword>
<keyword evidence="1" id="KW-0812">Transmembrane</keyword>
<feature type="domain" description="Alpha 1,4-glycosyltransferase" evidence="2">
    <location>
        <begin position="267"/>
        <end position="389"/>
    </location>
</feature>
<dbReference type="AlphaFoldDB" id="A0AAU9RK46"/>
<dbReference type="PANTHER" id="PTHR46781">
    <property type="entry name" value="ALPHA 1,4-GLYCOSYLTRANSFERASE FAMILY PROTEIN"/>
    <property type="match status" value="1"/>
</dbReference>
<evidence type="ECO:0000313" key="4">
    <source>
        <dbReference type="Proteomes" id="UP000836841"/>
    </source>
</evidence>
<evidence type="ECO:0000256" key="1">
    <source>
        <dbReference type="SAM" id="Phobius"/>
    </source>
</evidence>
<dbReference type="SUPFAM" id="SSF53448">
    <property type="entry name" value="Nucleotide-diphospho-sugar transferases"/>
    <property type="match status" value="1"/>
</dbReference>
<name>A0AAU9RK46_THLAR</name>
<dbReference type="Proteomes" id="UP000836841">
    <property type="component" value="Unassembled WGS sequence"/>
</dbReference>
<dbReference type="InterPro" id="IPR007652">
    <property type="entry name" value="A1-4-GlycosylTfrase_dom"/>
</dbReference>
<dbReference type="Pfam" id="PF04488">
    <property type="entry name" value="Gly_transf_sug"/>
    <property type="match status" value="1"/>
</dbReference>
<dbReference type="EMBL" id="CAJVSB020000003">
    <property type="protein sequence ID" value="CAH2040354.1"/>
    <property type="molecule type" value="Genomic_DNA"/>
</dbReference>
<accession>A0AAU9RK46</accession>
<reference evidence="3 4" key="1">
    <citation type="submission" date="2022-03" db="EMBL/GenBank/DDBJ databases">
        <authorList>
            <person name="Nunn A."/>
            <person name="Chopra R."/>
            <person name="Nunn A."/>
            <person name="Contreras Garrido A."/>
        </authorList>
    </citation>
    <scope>NUCLEOTIDE SEQUENCE [LARGE SCALE GENOMIC DNA]</scope>
</reference>
<organism evidence="3 4">
    <name type="scientific">Thlaspi arvense</name>
    <name type="common">Field penny-cress</name>
    <dbReference type="NCBI Taxonomy" id="13288"/>
    <lineage>
        <taxon>Eukaryota</taxon>
        <taxon>Viridiplantae</taxon>
        <taxon>Streptophyta</taxon>
        <taxon>Embryophyta</taxon>
        <taxon>Tracheophyta</taxon>
        <taxon>Spermatophyta</taxon>
        <taxon>Magnoliopsida</taxon>
        <taxon>eudicotyledons</taxon>
        <taxon>Gunneridae</taxon>
        <taxon>Pentapetalae</taxon>
        <taxon>rosids</taxon>
        <taxon>malvids</taxon>
        <taxon>Brassicales</taxon>
        <taxon>Brassicaceae</taxon>
        <taxon>Thlaspideae</taxon>
        <taxon>Thlaspi</taxon>
    </lineage>
</organism>
<protein>
    <recommendedName>
        <fullName evidence="2">Alpha 1,4-glycosyltransferase domain-containing protein</fullName>
    </recommendedName>
</protein>
<sequence length="394" mass="44487">MFHSRLVGRVKLSIYSAISFAVVLSIIIVLNNSISNLSLQSITVDGPPHDTRQNLRSGSGHQLLLYVKEEVKDHTHILANVTGKKRIQKLKPTNRERGFHVRVTEFLGGHRCSVQFFMTWISPASLFGPREFLAVESLFKAHPRGCLVIISETMDSAPGYTRLKPLLDHRFRLLPVTPDLPFLFKNTPAESWFDEIKKGKKDAGTIPLAQNLSNLIRFAVLYKYGGVYLDTDFIILKDLFGLRNSIGAQSVDSSGNWTRLNNAVLIFDKNHPLLYLFMEEFASAFNGYRWGHNGPYLVSRVVGRVSAGHNCNFTVLPPMAFYPVSWTRIGRLFGKPDSRAGSKWVEAKLVQLNRRSYGVHLWNRMSSGLKIEEGSAMGRLFSTHCVICKRIYSS</sequence>
<dbReference type="InterPro" id="IPR007577">
    <property type="entry name" value="GlycoTrfase_DXD_sugar-bd_CS"/>
</dbReference>
<keyword evidence="4" id="KW-1185">Reference proteome</keyword>
<dbReference type="InterPro" id="IPR029044">
    <property type="entry name" value="Nucleotide-diphossugar_trans"/>
</dbReference>
<evidence type="ECO:0000259" key="2">
    <source>
        <dbReference type="Pfam" id="PF04572"/>
    </source>
</evidence>
<keyword evidence="1" id="KW-0472">Membrane</keyword>
<comment type="caution">
    <text evidence="3">The sequence shown here is derived from an EMBL/GenBank/DDBJ whole genome shotgun (WGS) entry which is preliminary data.</text>
</comment>
<feature type="transmembrane region" description="Helical" evidence="1">
    <location>
        <begin position="12"/>
        <end position="30"/>
    </location>
</feature>
<proteinExistence type="predicted"/>
<dbReference type="Pfam" id="PF04572">
    <property type="entry name" value="Gb3_synth"/>
    <property type="match status" value="1"/>
</dbReference>
<gene>
    <name evidence="3" type="ORF">TAV2_LOCUS4108</name>
</gene>